<gene>
    <name evidence="3" type="ORF">TVY486_0705836</name>
</gene>
<dbReference type="InterPro" id="IPR001680">
    <property type="entry name" value="WD40_rpt"/>
</dbReference>
<dbReference type="Pfam" id="PF21031">
    <property type="entry name" value="WDR54"/>
    <property type="match status" value="1"/>
</dbReference>
<dbReference type="SMART" id="SM00320">
    <property type="entry name" value="WD40"/>
    <property type="match status" value="3"/>
</dbReference>
<evidence type="ECO:0000259" key="2">
    <source>
        <dbReference type="Pfam" id="PF21031"/>
    </source>
</evidence>
<name>G0TZ59_TRYVY</name>
<dbReference type="VEuPathDB" id="TriTrypDB:TvY486_0705836"/>
<evidence type="ECO:0000313" key="3">
    <source>
        <dbReference type="EMBL" id="CCC49262.1"/>
    </source>
</evidence>
<dbReference type="InterPro" id="IPR049546">
    <property type="entry name" value="WDR54_beta_prop"/>
</dbReference>
<accession>G0TZ59</accession>
<dbReference type="Gene3D" id="2.130.10.10">
    <property type="entry name" value="YVTN repeat-like/Quinoprotein amine dehydrogenase"/>
    <property type="match status" value="1"/>
</dbReference>
<keyword evidence="1" id="KW-0853">WD repeat</keyword>
<feature type="domain" description="WD repeat-containing protein 54 beta-propeller" evidence="2">
    <location>
        <begin position="202"/>
        <end position="295"/>
    </location>
</feature>
<dbReference type="InterPro" id="IPR015943">
    <property type="entry name" value="WD40/YVTN_repeat-like_dom_sf"/>
</dbReference>
<dbReference type="EMBL" id="HE573023">
    <property type="protein sequence ID" value="CCC49262.1"/>
    <property type="molecule type" value="Genomic_DNA"/>
</dbReference>
<evidence type="ECO:0000256" key="1">
    <source>
        <dbReference type="PROSITE-ProRule" id="PRU00221"/>
    </source>
</evidence>
<protein>
    <recommendedName>
        <fullName evidence="2">WD repeat-containing protein 54 beta-propeller domain-containing protein</fullName>
    </recommendedName>
</protein>
<dbReference type="PROSITE" id="PS50294">
    <property type="entry name" value="WD_REPEATS_REGION"/>
    <property type="match status" value="1"/>
</dbReference>
<reference evidence="3" key="1">
    <citation type="journal article" date="2012" name="Proc. Natl. Acad. Sci. U.S.A.">
        <title>Antigenic diversity is generated by distinct evolutionary mechanisms in African trypanosome species.</title>
        <authorList>
            <person name="Jackson A.P."/>
            <person name="Berry A."/>
            <person name="Aslett M."/>
            <person name="Allison H.C."/>
            <person name="Burton P."/>
            <person name="Vavrova-Anderson J."/>
            <person name="Brown R."/>
            <person name="Browne H."/>
            <person name="Corton N."/>
            <person name="Hauser H."/>
            <person name="Gamble J."/>
            <person name="Gilderthorp R."/>
            <person name="Marcello L."/>
            <person name="McQuillan J."/>
            <person name="Otto T.D."/>
            <person name="Quail M.A."/>
            <person name="Sanders M.J."/>
            <person name="van Tonder A."/>
            <person name="Ginger M.L."/>
            <person name="Field M.C."/>
            <person name="Barry J.D."/>
            <person name="Hertz-Fowler C."/>
            <person name="Berriman M."/>
        </authorList>
    </citation>
    <scope>NUCLEOTIDE SEQUENCE</scope>
    <source>
        <strain evidence="3">Y486</strain>
    </source>
</reference>
<dbReference type="InterPro" id="IPR036322">
    <property type="entry name" value="WD40_repeat_dom_sf"/>
</dbReference>
<dbReference type="SUPFAM" id="SSF50978">
    <property type="entry name" value="WD40 repeat-like"/>
    <property type="match status" value="1"/>
</dbReference>
<sequence>MPPTLGQAKVHKVSGIRAPASLQYNNLSYVEKYEAAVYASRTECVVAWLNKSKTTLLPLEYDAREPILQCSAIAAPPDLLHCNPPLLILLTMRTCTQLWTTVSPLGSIVHREADGRGCCGVLSVGTSKTVDAVVGTSNGSLLFAQYVLEVSSPSKPAEGLGMGSNAVEPFRVIHSMNGHKGQPITAVQMLSSVQPALRAASGDVSGKLVLWNREYKPYLSISTSECVTGIQIVSDGAFVAVANGAGKLMLVDTHTGETRISVCAHSRWINALSFNSTVNALISVSEDGYVSLWSTPGKEGGAGNGSMTSAEFNSIATHHLGNVLPTGAALSADGKRVFITAYDTNGVIEYNVEEHK</sequence>
<dbReference type="AlphaFoldDB" id="G0TZ59"/>
<proteinExistence type="predicted"/>
<dbReference type="OMA" id="RWINAMV"/>
<organism evidence="3">
    <name type="scientific">Trypanosoma vivax (strain Y486)</name>
    <dbReference type="NCBI Taxonomy" id="1055687"/>
    <lineage>
        <taxon>Eukaryota</taxon>
        <taxon>Discoba</taxon>
        <taxon>Euglenozoa</taxon>
        <taxon>Kinetoplastea</taxon>
        <taxon>Metakinetoplastina</taxon>
        <taxon>Trypanosomatida</taxon>
        <taxon>Trypanosomatidae</taxon>
        <taxon>Trypanosoma</taxon>
        <taxon>Duttonella</taxon>
    </lineage>
</organism>
<dbReference type="PROSITE" id="PS50082">
    <property type="entry name" value="WD_REPEATS_2"/>
    <property type="match status" value="1"/>
</dbReference>
<feature type="repeat" description="WD" evidence="1">
    <location>
        <begin position="262"/>
        <end position="294"/>
    </location>
</feature>